<comment type="similarity">
    <text evidence="2">Belongs to the amino acid-polyamine-organocation (APC) superfamily. Spore germination protein (SGP) (TC 2.A.3.9) family.</text>
</comment>
<gene>
    <name evidence="9" type="ORF">IQ10_03164</name>
</gene>
<dbReference type="Pfam" id="PF03845">
    <property type="entry name" value="Spore_permease"/>
    <property type="match status" value="1"/>
</dbReference>
<feature type="transmembrane region" description="Helical" evidence="8">
    <location>
        <begin position="86"/>
        <end position="109"/>
    </location>
</feature>
<feature type="transmembrane region" description="Helical" evidence="8">
    <location>
        <begin position="224"/>
        <end position="249"/>
    </location>
</feature>
<evidence type="ECO:0000256" key="8">
    <source>
        <dbReference type="SAM" id="Phobius"/>
    </source>
</evidence>
<feature type="transmembrane region" description="Helical" evidence="8">
    <location>
        <begin position="121"/>
        <end position="138"/>
    </location>
</feature>
<dbReference type="AlphaFoldDB" id="A0A562QBH2"/>
<sequence>MKDFALFSKTSTFGGIYALFLVNRLQLLYFIILMPNYLIDPYMIWGIIGVGILSQLNLMVLAKWLSSKFFAKGYQGYVQLLGEKTVRICAVIGLLFIFLKLTVIILGYVEIVNEFIFPSTSSYWFIFVLLLSGGYIATRGMENTIRFGVITFFSSIWMLFLFAPFFKPPIAMLYDLYPLIPTESPFNPWKRLLFIWSALGGAEYLICLAPWLNVKNKMLKHITIANGISVVEYVILFIASLFFFGSHYLNKSDFPLVHMLRYLQSPIFERVDIIFISVYLLLFSFVSALFLLFFYGAARIMMGNQKKQTTRMGFSICLLIILISLFIVNAWIWKDQTKQIFWLDLQIWFGALSYFFVPLLLYIAMKRKGRV</sequence>
<comment type="caution">
    <text evidence="9">The sequence shown here is derived from an EMBL/GenBank/DDBJ whole genome shotgun (WGS) entry which is preliminary data.</text>
</comment>
<keyword evidence="7 8" id="KW-0472">Membrane</keyword>
<keyword evidence="6 8" id="KW-1133">Transmembrane helix</keyword>
<keyword evidence="10" id="KW-1185">Reference proteome</keyword>
<feature type="transmembrane region" description="Helical" evidence="8">
    <location>
        <begin position="273"/>
        <end position="295"/>
    </location>
</feature>
<dbReference type="PANTHER" id="PTHR34975">
    <property type="entry name" value="SPORE GERMINATION PROTEIN A2"/>
    <property type="match status" value="1"/>
</dbReference>
<evidence type="ECO:0000313" key="9">
    <source>
        <dbReference type="EMBL" id="TWI54063.1"/>
    </source>
</evidence>
<reference evidence="9 10" key="1">
    <citation type="journal article" date="2015" name="Stand. Genomic Sci.">
        <title>Genomic Encyclopedia of Bacterial and Archaeal Type Strains, Phase III: the genomes of soil and plant-associated and newly described type strains.</title>
        <authorList>
            <person name="Whitman W.B."/>
            <person name="Woyke T."/>
            <person name="Klenk H.P."/>
            <person name="Zhou Y."/>
            <person name="Lilburn T.G."/>
            <person name="Beck B.J."/>
            <person name="De Vos P."/>
            <person name="Vandamme P."/>
            <person name="Eisen J.A."/>
            <person name="Garrity G."/>
            <person name="Hugenholtz P."/>
            <person name="Kyrpides N.C."/>
        </authorList>
    </citation>
    <scope>NUCLEOTIDE SEQUENCE [LARGE SCALE GENOMIC DNA]</scope>
    <source>
        <strain evidence="9 10">CGMCC 1.10116</strain>
    </source>
</reference>
<name>A0A562QBH2_9BACI</name>
<accession>A0A562QBH2</accession>
<dbReference type="GO" id="GO:0009847">
    <property type="term" value="P:spore germination"/>
    <property type="evidence" value="ECO:0007669"/>
    <property type="project" value="InterPro"/>
</dbReference>
<evidence type="ECO:0000256" key="5">
    <source>
        <dbReference type="ARBA" id="ARBA00022692"/>
    </source>
</evidence>
<dbReference type="Proteomes" id="UP000315711">
    <property type="component" value="Unassembled WGS sequence"/>
</dbReference>
<protein>
    <submittedName>
        <fullName evidence="9">Spore germination protein</fullName>
    </submittedName>
</protein>
<dbReference type="InterPro" id="IPR004761">
    <property type="entry name" value="Spore_GerAB"/>
</dbReference>
<feature type="transmembrane region" description="Helical" evidence="8">
    <location>
        <begin position="145"/>
        <end position="166"/>
    </location>
</feature>
<keyword evidence="3" id="KW-0813">Transport</keyword>
<evidence type="ECO:0000256" key="1">
    <source>
        <dbReference type="ARBA" id="ARBA00004141"/>
    </source>
</evidence>
<feature type="transmembrane region" description="Helical" evidence="8">
    <location>
        <begin position="345"/>
        <end position="365"/>
    </location>
</feature>
<evidence type="ECO:0000256" key="6">
    <source>
        <dbReference type="ARBA" id="ARBA00022989"/>
    </source>
</evidence>
<proteinExistence type="inferred from homology"/>
<evidence type="ECO:0000313" key="10">
    <source>
        <dbReference type="Proteomes" id="UP000315711"/>
    </source>
</evidence>
<dbReference type="EMBL" id="VLKZ01000010">
    <property type="protein sequence ID" value="TWI54063.1"/>
    <property type="molecule type" value="Genomic_DNA"/>
</dbReference>
<comment type="subcellular location">
    <subcellularLocation>
        <location evidence="1">Membrane</location>
        <topology evidence="1">Multi-pass membrane protein</topology>
    </subcellularLocation>
</comment>
<dbReference type="PANTHER" id="PTHR34975:SF2">
    <property type="entry name" value="SPORE GERMINATION PROTEIN A2"/>
    <property type="match status" value="1"/>
</dbReference>
<feature type="transmembrane region" description="Helical" evidence="8">
    <location>
        <begin position="316"/>
        <end position="333"/>
    </location>
</feature>
<feature type="transmembrane region" description="Helical" evidence="8">
    <location>
        <begin position="12"/>
        <end position="32"/>
    </location>
</feature>
<evidence type="ECO:0000256" key="2">
    <source>
        <dbReference type="ARBA" id="ARBA00007998"/>
    </source>
</evidence>
<evidence type="ECO:0000256" key="4">
    <source>
        <dbReference type="ARBA" id="ARBA00022544"/>
    </source>
</evidence>
<keyword evidence="4" id="KW-0309">Germination</keyword>
<evidence type="ECO:0000256" key="7">
    <source>
        <dbReference type="ARBA" id="ARBA00023136"/>
    </source>
</evidence>
<dbReference type="RefSeq" id="WP_144451386.1">
    <property type="nucleotide sequence ID" value="NZ_VLKZ01000010.1"/>
</dbReference>
<organism evidence="9 10">
    <name type="scientific">Halalkalibacter nanhaiisediminis</name>
    <dbReference type="NCBI Taxonomy" id="688079"/>
    <lineage>
        <taxon>Bacteria</taxon>
        <taxon>Bacillati</taxon>
        <taxon>Bacillota</taxon>
        <taxon>Bacilli</taxon>
        <taxon>Bacillales</taxon>
        <taxon>Bacillaceae</taxon>
        <taxon>Halalkalibacter</taxon>
    </lineage>
</organism>
<feature type="transmembrane region" description="Helical" evidence="8">
    <location>
        <begin position="193"/>
        <end position="212"/>
    </location>
</feature>
<keyword evidence="5 8" id="KW-0812">Transmembrane</keyword>
<dbReference type="OrthoDB" id="2739656at2"/>
<dbReference type="GO" id="GO:0016020">
    <property type="term" value="C:membrane"/>
    <property type="evidence" value="ECO:0007669"/>
    <property type="project" value="UniProtKB-SubCell"/>
</dbReference>
<evidence type="ECO:0000256" key="3">
    <source>
        <dbReference type="ARBA" id="ARBA00022448"/>
    </source>
</evidence>
<feature type="transmembrane region" description="Helical" evidence="8">
    <location>
        <begin position="44"/>
        <end position="65"/>
    </location>
</feature>